<dbReference type="EMBL" id="HBUF01129250">
    <property type="protein sequence ID" value="CAG6643832.1"/>
    <property type="molecule type" value="Transcribed_RNA"/>
</dbReference>
<dbReference type="SMART" id="SM00995">
    <property type="entry name" value="AD"/>
    <property type="match status" value="1"/>
</dbReference>
<feature type="region of interest" description="Disordered" evidence="2">
    <location>
        <begin position="180"/>
        <end position="206"/>
    </location>
</feature>
<feature type="domain" description="Sm" evidence="4">
    <location>
        <begin position="1"/>
        <end position="71"/>
    </location>
</feature>
<organism evidence="5">
    <name type="scientific">Cacopsylla melanoneura</name>
    <dbReference type="NCBI Taxonomy" id="428564"/>
    <lineage>
        <taxon>Eukaryota</taxon>
        <taxon>Metazoa</taxon>
        <taxon>Ecdysozoa</taxon>
        <taxon>Arthropoda</taxon>
        <taxon>Hexapoda</taxon>
        <taxon>Insecta</taxon>
        <taxon>Pterygota</taxon>
        <taxon>Neoptera</taxon>
        <taxon>Paraneoptera</taxon>
        <taxon>Hemiptera</taxon>
        <taxon>Sternorrhyncha</taxon>
        <taxon>Psylloidea</taxon>
        <taxon>Psyllidae</taxon>
        <taxon>Psyllinae</taxon>
        <taxon>Cacopsylla</taxon>
    </lineage>
</organism>
<dbReference type="PROSITE" id="PS52002">
    <property type="entry name" value="SM"/>
    <property type="match status" value="1"/>
</dbReference>
<evidence type="ECO:0000259" key="3">
    <source>
        <dbReference type="PROSITE" id="PS52001"/>
    </source>
</evidence>
<dbReference type="EMBL" id="HBUF01308637">
    <property type="protein sequence ID" value="CAG6692717.1"/>
    <property type="molecule type" value="Transcribed_RNA"/>
</dbReference>
<dbReference type="CDD" id="cd01735">
    <property type="entry name" value="LSm12_N"/>
    <property type="match status" value="1"/>
</dbReference>
<protein>
    <submittedName>
        <fullName evidence="5">Protein LSM12 homolog</fullName>
    </submittedName>
</protein>
<evidence type="ECO:0000259" key="4">
    <source>
        <dbReference type="PROSITE" id="PS52002"/>
    </source>
</evidence>
<sequence length="206" mass="22438">MAGLSDCFTIGSIVSCQTCHSEIIEGEVVAFEPHTKTLILKCPASDGKPNLNDVHIINLSFVSDVQVKKEVTTLNESSPPSLNLARIQTRLKNSIEEKKRLVSALAAGVSLEGRQLFITITKTMPEVSWEGKNIVIMNEVTITPPYKPENVKGQSDSKAYIHVRKMVEKHLKDIQSSALSTNNSLDSSHNNNISISSSISSTAAPH</sequence>
<dbReference type="PANTHER" id="PTHR13542">
    <property type="entry name" value="LSM12 HOMOLOG"/>
    <property type="match status" value="1"/>
</dbReference>
<dbReference type="InterPro" id="IPR039683">
    <property type="entry name" value="Lsm12-like"/>
</dbReference>
<dbReference type="Pfam" id="PF09793">
    <property type="entry name" value="AD"/>
    <property type="match status" value="1"/>
</dbReference>
<dbReference type="EMBL" id="HBUF01643258">
    <property type="protein sequence ID" value="CAG6785352.1"/>
    <property type="molecule type" value="Transcribed_RNA"/>
</dbReference>
<accession>A0A8D8W1P6</accession>
<reference evidence="5" key="1">
    <citation type="submission" date="2021-05" db="EMBL/GenBank/DDBJ databases">
        <authorList>
            <person name="Alioto T."/>
            <person name="Alioto T."/>
            <person name="Gomez Garrido J."/>
        </authorList>
    </citation>
    <scope>NUCLEOTIDE SEQUENCE</scope>
</reference>
<dbReference type="GO" id="GO:0003723">
    <property type="term" value="F:RNA binding"/>
    <property type="evidence" value="ECO:0007669"/>
    <property type="project" value="InterPro"/>
</dbReference>
<dbReference type="InterPro" id="IPR019181">
    <property type="entry name" value="LSM12_ABD"/>
</dbReference>
<dbReference type="Pfam" id="PF21166">
    <property type="entry name" value="LSM12_LSM"/>
    <property type="match status" value="1"/>
</dbReference>
<evidence type="ECO:0000313" key="5">
    <source>
        <dbReference type="EMBL" id="CAG6643832.1"/>
    </source>
</evidence>
<dbReference type="InterPro" id="IPR048478">
    <property type="entry name" value="LSM12_LSM"/>
</dbReference>
<dbReference type="InterPro" id="IPR047575">
    <property type="entry name" value="Sm"/>
</dbReference>
<dbReference type="EMBL" id="HBUF01643259">
    <property type="protein sequence ID" value="CAG6785353.1"/>
    <property type="molecule type" value="Transcribed_RNA"/>
</dbReference>
<comment type="similarity">
    <text evidence="1">Belongs to the LSM12 family.</text>
</comment>
<dbReference type="AlphaFoldDB" id="A0A8D8W1P6"/>
<dbReference type="EMBL" id="HBUF01357113">
    <property type="protein sequence ID" value="CAG6718223.1"/>
    <property type="molecule type" value="Transcribed_RNA"/>
</dbReference>
<proteinExistence type="inferred from homology"/>
<name>A0A8D8W1P6_9HEMI</name>
<evidence type="ECO:0000256" key="2">
    <source>
        <dbReference type="SAM" id="MobiDB-lite"/>
    </source>
</evidence>
<dbReference type="EMBL" id="HBUF01308638">
    <property type="protein sequence ID" value="CAG6692718.1"/>
    <property type="molecule type" value="Transcribed_RNA"/>
</dbReference>
<dbReference type="PROSITE" id="PS52001">
    <property type="entry name" value="AD"/>
    <property type="match status" value="1"/>
</dbReference>
<dbReference type="InterPro" id="IPR047574">
    <property type="entry name" value="AD"/>
</dbReference>
<dbReference type="EMBL" id="HBUF01357114">
    <property type="protein sequence ID" value="CAG6718224.1"/>
    <property type="molecule type" value="Transcribed_RNA"/>
</dbReference>
<feature type="domain" description="AD" evidence="3">
    <location>
        <begin position="80"/>
        <end position="175"/>
    </location>
</feature>
<evidence type="ECO:0000256" key="1">
    <source>
        <dbReference type="ARBA" id="ARBA00006359"/>
    </source>
</evidence>
<dbReference type="EMBL" id="HBUF01129251">
    <property type="protein sequence ID" value="CAG6643833.1"/>
    <property type="molecule type" value="Transcribed_RNA"/>
</dbReference>